<reference evidence="7" key="1">
    <citation type="submission" date="2013-09" db="EMBL/GenBank/DDBJ databases">
        <title>Corchorus olitorius genome sequencing.</title>
        <authorList>
            <person name="Alam M."/>
            <person name="Haque M.S."/>
            <person name="Islam M.S."/>
            <person name="Emdad E.M."/>
            <person name="Islam M.M."/>
            <person name="Ahmed B."/>
            <person name="Halim A."/>
            <person name="Hossen Q.M.M."/>
            <person name="Hossain M.Z."/>
            <person name="Ahmed R."/>
            <person name="Khan M.M."/>
            <person name="Islam R."/>
            <person name="Rashid M.M."/>
            <person name="Khan S.A."/>
            <person name="Rahman M.S."/>
            <person name="Alam M."/>
            <person name="Yahiya A.S."/>
            <person name="Khan M.S."/>
            <person name="Azam M.S."/>
            <person name="Haque T."/>
            <person name="Lashkar M.Z.H."/>
            <person name="Akhand A.I."/>
            <person name="Morshed G."/>
            <person name="Roy S."/>
            <person name="Uddin K.S."/>
            <person name="Rabeya T."/>
            <person name="Hossain A.S."/>
            <person name="Chowdhury A."/>
            <person name="Snigdha A.R."/>
            <person name="Mortoza M.S."/>
            <person name="Matin S.A."/>
            <person name="Hoque S.M.E."/>
            <person name="Islam M.K."/>
            <person name="Roy D.K."/>
            <person name="Haider R."/>
            <person name="Moosa M.M."/>
            <person name="Elias S.M."/>
            <person name="Hasan A.M."/>
            <person name="Jahan S."/>
            <person name="Shafiuddin M."/>
            <person name="Mahmood N."/>
            <person name="Shommy N.S."/>
        </authorList>
    </citation>
    <scope>NUCLEOTIDE SEQUENCE [LARGE SCALE GENOMIC DNA]</scope>
    <source>
        <strain evidence="7">cv. O-4</strain>
    </source>
</reference>
<evidence type="ECO:0000256" key="5">
    <source>
        <dbReference type="ARBA" id="ARBA00023180"/>
    </source>
</evidence>
<sequence length="368" mass="42176">MLSSSSPFVYSLILFLSLFFLFLFAPQILPFKKHQQQEIEQNQQKPQSLLITPQDELEDLHLFHQAVLSASPASSKISHLGTINPKPKIAFLFLTNSDLVFAPLWQRFFQGNDHLFNIYVHADPSVKLSAPEWSVKANFIPAKRTARGSPTLISAARRLLANAILDDPFNLYFALISQHCIPLHSFNHIYTSILGDPSSSSRAFLTQKSQKSFIEITSDSPHLHNRYVARGEGSLLPEIPFKQFRVGSQFFVLAKRHALLVLKERKLWRKFRLPCFDLDSCYPEEHYFPTFLSMKDPKGCSHYTLTRVNWTDSVDGHPHTYHAPEVSSNLLHTLRKSNSSYSYFFARKFSPDCLKPLMAMADDVIFRD</sequence>
<evidence type="ECO:0000313" key="7">
    <source>
        <dbReference type="Proteomes" id="UP000187203"/>
    </source>
</evidence>
<keyword evidence="4" id="KW-0472">Membrane</keyword>
<evidence type="ECO:0000313" key="6">
    <source>
        <dbReference type="EMBL" id="OMO76995.1"/>
    </source>
</evidence>
<comment type="caution">
    <text evidence="6">The sequence shown here is derived from an EMBL/GenBank/DDBJ whole genome shotgun (WGS) entry which is preliminary data.</text>
</comment>
<protein>
    <submittedName>
        <fullName evidence="6">Glycosyl transferase, family 14</fullName>
    </submittedName>
</protein>
<dbReference type="PANTHER" id="PTHR31042:SF108">
    <property type="entry name" value="CORE-2_I-BRANCHING BETA-1,6-N-ACETYLGLUCOSAMINYLTRANSFERASE FAMILY PROTEIN"/>
    <property type="match status" value="1"/>
</dbReference>
<dbReference type="AlphaFoldDB" id="A0A1R3I319"/>
<dbReference type="OrthoDB" id="191334at2759"/>
<dbReference type="InterPro" id="IPR044174">
    <property type="entry name" value="BC10-like"/>
</dbReference>
<evidence type="ECO:0000256" key="2">
    <source>
        <dbReference type="ARBA" id="ARBA00022676"/>
    </source>
</evidence>
<keyword evidence="3 6" id="KW-0808">Transferase</keyword>
<comment type="subcellular location">
    <subcellularLocation>
        <location evidence="1">Membrane</location>
        <topology evidence="1">Single-pass type II membrane protein</topology>
    </subcellularLocation>
</comment>
<keyword evidence="2" id="KW-0328">Glycosyltransferase</keyword>
<dbReference type="PANTHER" id="PTHR31042">
    <property type="entry name" value="CORE-2/I-BRANCHING BETA-1,6-N-ACETYLGLUCOSAMINYLTRANSFERASE FAMILY PROTEIN-RELATED"/>
    <property type="match status" value="1"/>
</dbReference>
<evidence type="ECO:0000256" key="4">
    <source>
        <dbReference type="ARBA" id="ARBA00023136"/>
    </source>
</evidence>
<dbReference type="InterPro" id="IPR003406">
    <property type="entry name" value="Glyco_trans_14"/>
</dbReference>
<dbReference type="Proteomes" id="UP000187203">
    <property type="component" value="Unassembled WGS sequence"/>
</dbReference>
<name>A0A1R3I319_9ROSI</name>
<accession>A0A1R3I319</accession>
<evidence type="ECO:0000256" key="1">
    <source>
        <dbReference type="ARBA" id="ARBA00004606"/>
    </source>
</evidence>
<gene>
    <name evidence="6" type="ORF">COLO4_25417</name>
</gene>
<keyword evidence="7" id="KW-1185">Reference proteome</keyword>
<proteinExistence type="predicted"/>
<evidence type="ECO:0000256" key="3">
    <source>
        <dbReference type="ARBA" id="ARBA00022679"/>
    </source>
</evidence>
<dbReference type="GO" id="GO:0016757">
    <property type="term" value="F:glycosyltransferase activity"/>
    <property type="evidence" value="ECO:0007669"/>
    <property type="project" value="UniProtKB-KW"/>
</dbReference>
<dbReference type="EMBL" id="AWUE01019031">
    <property type="protein sequence ID" value="OMO76995.1"/>
    <property type="molecule type" value="Genomic_DNA"/>
</dbReference>
<dbReference type="Pfam" id="PF02485">
    <property type="entry name" value="Branch"/>
    <property type="match status" value="1"/>
</dbReference>
<dbReference type="STRING" id="93759.A0A1R3I319"/>
<keyword evidence="5" id="KW-0325">Glycoprotein</keyword>
<organism evidence="6 7">
    <name type="scientific">Corchorus olitorius</name>
    <dbReference type="NCBI Taxonomy" id="93759"/>
    <lineage>
        <taxon>Eukaryota</taxon>
        <taxon>Viridiplantae</taxon>
        <taxon>Streptophyta</taxon>
        <taxon>Embryophyta</taxon>
        <taxon>Tracheophyta</taxon>
        <taxon>Spermatophyta</taxon>
        <taxon>Magnoliopsida</taxon>
        <taxon>eudicotyledons</taxon>
        <taxon>Gunneridae</taxon>
        <taxon>Pentapetalae</taxon>
        <taxon>rosids</taxon>
        <taxon>malvids</taxon>
        <taxon>Malvales</taxon>
        <taxon>Malvaceae</taxon>
        <taxon>Grewioideae</taxon>
        <taxon>Apeibeae</taxon>
        <taxon>Corchorus</taxon>
    </lineage>
</organism>
<dbReference type="GO" id="GO:0016020">
    <property type="term" value="C:membrane"/>
    <property type="evidence" value="ECO:0007669"/>
    <property type="project" value="UniProtKB-SubCell"/>
</dbReference>